<dbReference type="Proteomes" id="UP000594001">
    <property type="component" value="Chromosome"/>
</dbReference>
<name>A0A7L9RV13_9PROT</name>
<dbReference type="RefSeq" id="WP_350331816.1">
    <property type="nucleotide sequence ID" value="NZ_CP054719.1"/>
</dbReference>
<gene>
    <name evidence="1" type="ORF">CPBP_01049</name>
</gene>
<dbReference type="AlphaFoldDB" id="A0A7L9RV13"/>
<proteinExistence type="predicted"/>
<evidence type="ECO:0000313" key="1">
    <source>
        <dbReference type="EMBL" id="QOL20265.1"/>
    </source>
</evidence>
<evidence type="ECO:0000313" key="2">
    <source>
        <dbReference type="Proteomes" id="UP000594001"/>
    </source>
</evidence>
<sequence>MLNKLLLTAALMSTTYGADIDFSKVMNPISDPVAATEIVDSGLAFTINIAAKTVVSPNNQATTHIILCGDLDFNPKLSKGATTLVETNFKTVRTWFEGNPHNICFQFMQSFGSSEVRLTTSSMDEGATNIRFGDSTEAVLIFAENGTLKCVNPGKPNQFKNHLTLTMGNRGFKRGERYKSQNNKELNSYSSYNVTLDLRGLTLNLLKDSHEMQSH</sequence>
<dbReference type="KEGG" id="pbal:CPBP_01049"/>
<keyword evidence="2" id="KW-1185">Reference proteome</keyword>
<accession>A0A7L9RV13</accession>
<reference evidence="1 2" key="1">
    <citation type="submission" date="2020-06" db="EMBL/GenBank/DDBJ databases">
        <title>The endosymbiont of the kinetoplastid Bodo saltans is a Paracaedibacter-like alpha-proteobacterium possessing a putative toxin-antitoxin system.</title>
        <authorList>
            <person name="Midha S."/>
            <person name="Rigden D.J."/>
            <person name="Siozios S."/>
            <person name="Hurst G.D.D."/>
            <person name="Jackson A.P."/>
        </authorList>
    </citation>
    <scope>NUCLEOTIDE SEQUENCE [LARGE SCALE GENOMIC DNA]</scope>
    <source>
        <strain evidence="1">Lake Konstanz</strain>
    </source>
</reference>
<dbReference type="EMBL" id="CP054719">
    <property type="protein sequence ID" value="QOL20265.1"/>
    <property type="molecule type" value="Genomic_DNA"/>
</dbReference>
<organism evidence="1 2">
    <name type="scientific">Candidatus Bodocaedibacter vickermanii</name>
    <dbReference type="NCBI Taxonomy" id="2741701"/>
    <lineage>
        <taxon>Bacteria</taxon>
        <taxon>Pseudomonadati</taxon>
        <taxon>Pseudomonadota</taxon>
        <taxon>Alphaproteobacteria</taxon>
        <taxon>Holosporales</taxon>
        <taxon>Candidatus Paracaedibacteraceae</taxon>
        <taxon>Candidatus Bodocaedibacter</taxon>
    </lineage>
</organism>
<protein>
    <submittedName>
        <fullName evidence="1">Uncharacterized protein</fullName>
    </submittedName>
</protein>